<name>A0A9Q3GG81_9BASI</name>
<protein>
    <recommendedName>
        <fullName evidence="1">Reverse transcriptase domain-containing protein</fullName>
    </recommendedName>
</protein>
<dbReference type="Pfam" id="PF00078">
    <property type="entry name" value="RVT_1"/>
    <property type="match status" value="1"/>
</dbReference>
<evidence type="ECO:0000313" key="2">
    <source>
        <dbReference type="EMBL" id="MBW0466074.1"/>
    </source>
</evidence>
<dbReference type="InterPro" id="IPR043502">
    <property type="entry name" value="DNA/RNA_pol_sf"/>
</dbReference>
<dbReference type="SUPFAM" id="SSF56672">
    <property type="entry name" value="DNA/RNA polymerases"/>
    <property type="match status" value="1"/>
</dbReference>
<dbReference type="OrthoDB" id="5423428at2759"/>
<gene>
    <name evidence="2" type="ORF">O181_005789</name>
</gene>
<comment type="caution">
    <text evidence="2">The sequence shown here is derived from an EMBL/GenBank/DDBJ whole genome shotgun (WGS) entry which is preliminary data.</text>
</comment>
<accession>A0A9Q3GG81</accession>
<evidence type="ECO:0000259" key="1">
    <source>
        <dbReference type="Pfam" id="PF00078"/>
    </source>
</evidence>
<dbReference type="InterPro" id="IPR000477">
    <property type="entry name" value="RT_dom"/>
</dbReference>
<dbReference type="InterPro" id="IPR043128">
    <property type="entry name" value="Rev_trsase/Diguanyl_cyclase"/>
</dbReference>
<feature type="domain" description="Reverse transcriptase" evidence="1">
    <location>
        <begin position="1"/>
        <end position="55"/>
    </location>
</feature>
<dbReference type="PANTHER" id="PTHR24559:SF444">
    <property type="entry name" value="REVERSE TRANSCRIPTASE DOMAIN-CONTAINING PROTEIN"/>
    <property type="match status" value="1"/>
</dbReference>
<keyword evidence="3" id="KW-1185">Reference proteome</keyword>
<dbReference type="EMBL" id="AVOT02001206">
    <property type="protein sequence ID" value="MBW0466074.1"/>
    <property type="molecule type" value="Genomic_DNA"/>
</dbReference>
<dbReference type="Proteomes" id="UP000765509">
    <property type="component" value="Unassembled WGS sequence"/>
</dbReference>
<dbReference type="PANTHER" id="PTHR24559">
    <property type="entry name" value="TRANSPOSON TY3-I GAG-POL POLYPROTEIN"/>
    <property type="match status" value="1"/>
</dbReference>
<dbReference type="Gene3D" id="3.10.10.10">
    <property type="entry name" value="HIV Type 1 Reverse Transcriptase, subunit A, domain 1"/>
    <property type="match status" value="1"/>
</dbReference>
<dbReference type="Gene3D" id="3.30.70.270">
    <property type="match status" value="1"/>
</dbReference>
<organism evidence="2 3">
    <name type="scientific">Austropuccinia psidii MF-1</name>
    <dbReference type="NCBI Taxonomy" id="1389203"/>
    <lineage>
        <taxon>Eukaryota</taxon>
        <taxon>Fungi</taxon>
        <taxon>Dikarya</taxon>
        <taxon>Basidiomycota</taxon>
        <taxon>Pucciniomycotina</taxon>
        <taxon>Pucciniomycetes</taxon>
        <taxon>Pucciniales</taxon>
        <taxon>Sphaerophragmiaceae</taxon>
        <taxon>Austropuccinia</taxon>
    </lineage>
</organism>
<sequence>MDCMKGFHQNRVKPNSTKLLRIICHMGIYEYPRLPFGIKNAPAHFQRMMDTIFQEEILEGWIWPLGNVKRNPAYDPEVAAEIPTHFMEIDRKKNFRFSEWEAERCTPDSGNTSSEGTETPILGMSSSELQTEFFNEVMKTYAKHNKCSMLLQLLHKNTGAQN</sequence>
<dbReference type="AlphaFoldDB" id="A0A9Q3GG81"/>
<reference evidence="2" key="1">
    <citation type="submission" date="2021-03" db="EMBL/GenBank/DDBJ databases">
        <title>Draft genome sequence of rust myrtle Austropuccinia psidii MF-1, a brazilian biotype.</title>
        <authorList>
            <person name="Quecine M.C."/>
            <person name="Pachon D.M.R."/>
            <person name="Bonatelli M.L."/>
            <person name="Correr F.H."/>
            <person name="Franceschini L.M."/>
            <person name="Leite T.F."/>
            <person name="Margarido G.R.A."/>
            <person name="Almeida C.A."/>
            <person name="Ferrarezi J.A."/>
            <person name="Labate C.A."/>
        </authorList>
    </citation>
    <scope>NUCLEOTIDE SEQUENCE</scope>
    <source>
        <strain evidence="2">MF-1</strain>
    </source>
</reference>
<dbReference type="InterPro" id="IPR053134">
    <property type="entry name" value="RNA-dir_DNA_polymerase"/>
</dbReference>
<evidence type="ECO:0000313" key="3">
    <source>
        <dbReference type="Proteomes" id="UP000765509"/>
    </source>
</evidence>
<proteinExistence type="predicted"/>